<dbReference type="Proteomes" id="UP001329151">
    <property type="component" value="Chromosome"/>
</dbReference>
<dbReference type="InterPro" id="IPR024185">
    <property type="entry name" value="FTHF_cligase-like_sf"/>
</dbReference>
<dbReference type="PANTHER" id="PTHR43682">
    <property type="entry name" value="LACTATE UTILIZATION PROTEIN C"/>
    <property type="match status" value="1"/>
</dbReference>
<sequence length="228" mass="24631">MSLSLNDDDLDTSGARAEILKRIRSLQSRPESMHANERILAQGYLTRKTRGPAPAPVDNVVALFEERSKAMLCTLHRVDSEQGIVQACNDYMASLQLNGTVAVWPALSHLDWSVLSQPNLLGAPTGDDLIGISAVACAVAETGTLVFASNAQEPASTHLLPETHIAVVHASQVVHTMEDAFARLRSQDRLMPRALNFVSGPSRTADIEQTIVLGAHGPYRVHLILVGQ</sequence>
<evidence type="ECO:0000313" key="2">
    <source>
        <dbReference type="EMBL" id="BET26440.1"/>
    </source>
</evidence>
<evidence type="ECO:0000313" key="3">
    <source>
        <dbReference type="Proteomes" id="UP001329151"/>
    </source>
</evidence>
<dbReference type="KEGG" id="lto:RGQ30_19410"/>
<proteinExistence type="predicted"/>
<keyword evidence="3" id="KW-1185">Reference proteome</keyword>
<evidence type="ECO:0000259" key="1">
    <source>
        <dbReference type="Pfam" id="PF02589"/>
    </source>
</evidence>
<dbReference type="InterPro" id="IPR037171">
    <property type="entry name" value="NagB/RpiA_transferase-like"/>
</dbReference>
<dbReference type="SUPFAM" id="SSF100950">
    <property type="entry name" value="NagB/RpiA/CoA transferase-like"/>
    <property type="match status" value="1"/>
</dbReference>
<dbReference type="AlphaFoldDB" id="A0AA86MEV6"/>
<dbReference type="InterPro" id="IPR003741">
    <property type="entry name" value="LUD_dom"/>
</dbReference>
<dbReference type="Pfam" id="PF02589">
    <property type="entry name" value="LUD_dom"/>
    <property type="match status" value="1"/>
</dbReference>
<dbReference type="RefSeq" id="WP_130556087.1">
    <property type="nucleotide sequence ID" value="NZ_AP028947.1"/>
</dbReference>
<protein>
    <submittedName>
        <fullName evidence="2">Lactate utilization protein C</fullName>
    </submittedName>
</protein>
<feature type="domain" description="LUD" evidence="1">
    <location>
        <begin position="130"/>
        <end position="226"/>
    </location>
</feature>
<name>A0AA86MEV6_9BURK</name>
<dbReference type="EMBL" id="AP028947">
    <property type="protein sequence ID" value="BET26440.1"/>
    <property type="molecule type" value="Genomic_DNA"/>
</dbReference>
<reference evidence="2 3" key="1">
    <citation type="submission" date="2023-10" db="EMBL/GenBank/DDBJ databases">
        <title>Complete Genome Sequence of Limnobacter thiooxidans CS-K2T, Isolated from freshwater lake sediments in Bavaria, Germany.</title>
        <authorList>
            <person name="Naruki M."/>
            <person name="Watanabe A."/>
            <person name="Warashina T."/>
            <person name="Morita T."/>
            <person name="Arakawa K."/>
        </authorList>
    </citation>
    <scope>NUCLEOTIDE SEQUENCE [LARGE SCALE GENOMIC DNA]</scope>
    <source>
        <strain evidence="2 3">CS-K2</strain>
    </source>
</reference>
<organism evidence="2 3">
    <name type="scientific">Limnobacter thiooxidans</name>
    <dbReference type="NCBI Taxonomy" id="131080"/>
    <lineage>
        <taxon>Bacteria</taxon>
        <taxon>Pseudomonadati</taxon>
        <taxon>Pseudomonadota</taxon>
        <taxon>Betaproteobacteria</taxon>
        <taxon>Burkholderiales</taxon>
        <taxon>Burkholderiaceae</taxon>
        <taxon>Limnobacter</taxon>
    </lineage>
</organism>
<gene>
    <name evidence="2" type="ORF">RGQ30_19410</name>
</gene>
<dbReference type="PANTHER" id="PTHR43682:SF1">
    <property type="entry name" value="LACTATE UTILIZATION PROTEIN C"/>
    <property type="match status" value="1"/>
</dbReference>
<dbReference type="Gene3D" id="3.40.50.10420">
    <property type="entry name" value="NagB/RpiA/CoA transferase-like"/>
    <property type="match status" value="1"/>
</dbReference>
<accession>A0AA86MEV6</accession>